<dbReference type="AlphaFoldDB" id="A0A6V8SG38"/>
<sequence>MENLVLSVIIFVLILVLILASIKHLKNKYNTKPSTRNILIVSILSILVGLLILGLWSSGLRFTPLQASKANDFIKADSKFLKEIKVDDRFLHVYYNRTENIYRTTITNHVGFLYKSNFSTYYYPHEEDMVVTLGGSNIQTKDGYESVLYIENKDPQVTEFVVLDWDGNYVSRQPAESGEPVILQYKYSSSGSAASYKILALNKDLDVVYYYGYPINTNHISIDDYRWYVMKNEKLDSKFAAKIKSGNLVTNYKIDTVLKDIDAFGLNTLNIPVVIAISNLSSSDMSIDKNSEEQAIKLIKKLRGKNINIILEPYPWIANGSKPETEWNPKDINAFFNNWKTKVLKPLIDDIAVPYHIECFNIGSSFTKIENYEDQFCEMIDFAKSNYQGLVTYRTSWWITTNWNDPSTKKIEDNLKSAYNKKLNNKLFSKLDFISIASYFELTENDKNTVDNLVSALQSTQRYNRKQNVKQEIKNFNTKWNKPIFFGELGFPPKDKASIEPWNPYQTYKWNDKEQANCFEAYKTVFENEPWNLGFSIFAIGSKESDNNYYPSDDTMEIIKGWYSK</sequence>
<organism evidence="2 3">
    <name type="scientific">Clostridium fungisolvens</name>
    <dbReference type="NCBI Taxonomy" id="1604897"/>
    <lineage>
        <taxon>Bacteria</taxon>
        <taxon>Bacillati</taxon>
        <taxon>Bacillota</taxon>
        <taxon>Clostridia</taxon>
        <taxon>Eubacteriales</taxon>
        <taxon>Clostridiaceae</taxon>
        <taxon>Clostridium</taxon>
    </lineage>
</organism>
<gene>
    <name evidence="2" type="ORF">bsdtw1_01525</name>
</gene>
<dbReference type="Proteomes" id="UP000580568">
    <property type="component" value="Unassembled WGS sequence"/>
</dbReference>
<keyword evidence="3" id="KW-1185">Reference proteome</keyword>
<feature type="transmembrane region" description="Helical" evidence="1">
    <location>
        <begin position="37"/>
        <end position="56"/>
    </location>
</feature>
<dbReference type="Gene3D" id="3.20.20.80">
    <property type="entry name" value="Glycosidases"/>
    <property type="match status" value="1"/>
</dbReference>
<keyword evidence="1" id="KW-0472">Membrane</keyword>
<keyword evidence="1" id="KW-1133">Transmembrane helix</keyword>
<comment type="caution">
    <text evidence="2">The sequence shown here is derived from an EMBL/GenBank/DDBJ whole genome shotgun (WGS) entry which is preliminary data.</text>
</comment>
<feature type="transmembrane region" description="Helical" evidence="1">
    <location>
        <begin position="6"/>
        <end position="25"/>
    </location>
</feature>
<reference evidence="2 3" key="1">
    <citation type="submission" date="2020-07" db="EMBL/GenBank/DDBJ databases">
        <title>A new beta-1,3-glucan-decomposing anaerobic bacterium isolated from anoxic soil subjected to biological soil disinfestation.</title>
        <authorList>
            <person name="Ueki A."/>
            <person name="Tonouchi A."/>
        </authorList>
    </citation>
    <scope>NUCLEOTIDE SEQUENCE [LARGE SCALE GENOMIC DNA]</scope>
    <source>
        <strain evidence="2 3">TW1</strain>
    </source>
</reference>
<evidence type="ECO:0000313" key="3">
    <source>
        <dbReference type="Proteomes" id="UP000580568"/>
    </source>
</evidence>
<dbReference type="SUPFAM" id="SSF51445">
    <property type="entry name" value="(Trans)glycosidases"/>
    <property type="match status" value="1"/>
</dbReference>
<keyword evidence="1" id="KW-0812">Transmembrane</keyword>
<name>A0A6V8SG38_9CLOT</name>
<protein>
    <submittedName>
        <fullName evidence="2">Uncharacterized protein</fullName>
    </submittedName>
</protein>
<dbReference type="EMBL" id="BLZR01000001">
    <property type="protein sequence ID" value="GFP75445.1"/>
    <property type="molecule type" value="Genomic_DNA"/>
</dbReference>
<evidence type="ECO:0000313" key="2">
    <source>
        <dbReference type="EMBL" id="GFP75445.1"/>
    </source>
</evidence>
<dbReference type="InterPro" id="IPR055151">
    <property type="entry name" value="GH113"/>
</dbReference>
<accession>A0A6V8SG38</accession>
<dbReference type="InterPro" id="IPR017853">
    <property type="entry name" value="GH"/>
</dbReference>
<dbReference type="Pfam" id="PF22612">
    <property type="entry name" value="GH113"/>
    <property type="match status" value="1"/>
</dbReference>
<proteinExistence type="predicted"/>
<evidence type="ECO:0000256" key="1">
    <source>
        <dbReference type="SAM" id="Phobius"/>
    </source>
</evidence>